<proteinExistence type="predicted"/>
<organism evidence="1 2">
    <name type="scientific">Necator americanus</name>
    <name type="common">Human hookworm</name>
    <dbReference type="NCBI Taxonomy" id="51031"/>
    <lineage>
        <taxon>Eukaryota</taxon>
        <taxon>Metazoa</taxon>
        <taxon>Ecdysozoa</taxon>
        <taxon>Nematoda</taxon>
        <taxon>Chromadorea</taxon>
        <taxon>Rhabditida</taxon>
        <taxon>Rhabditina</taxon>
        <taxon>Rhabditomorpha</taxon>
        <taxon>Strongyloidea</taxon>
        <taxon>Ancylostomatidae</taxon>
        <taxon>Bunostominae</taxon>
        <taxon>Necator</taxon>
    </lineage>
</organism>
<dbReference type="KEGG" id="nai:NECAME_18188"/>
<dbReference type="Proteomes" id="UP000053676">
    <property type="component" value="Unassembled WGS sequence"/>
</dbReference>
<gene>
    <name evidence="1" type="ORF">NECAME_18188</name>
</gene>
<dbReference type="AlphaFoldDB" id="W2T9L1"/>
<evidence type="ECO:0000313" key="1">
    <source>
        <dbReference type="EMBL" id="ETN78720.1"/>
    </source>
</evidence>
<evidence type="ECO:0000313" key="2">
    <source>
        <dbReference type="Proteomes" id="UP000053676"/>
    </source>
</evidence>
<accession>W2T9L1</accession>
<protein>
    <submittedName>
        <fullName evidence="1">Uncharacterized protein</fullName>
    </submittedName>
</protein>
<keyword evidence="2" id="KW-1185">Reference proteome</keyword>
<dbReference type="EMBL" id="KI659791">
    <property type="protein sequence ID" value="ETN78720.1"/>
    <property type="molecule type" value="Genomic_DNA"/>
</dbReference>
<name>W2T9L1_NECAM</name>
<reference evidence="2" key="1">
    <citation type="journal article" date="2014" name="Nat. Genet.">
        <title>Genome of the human hookworm Necator americanus.</title>
        <authorList>
            <person name="Tang Y.T."/>
            <person name="Gao X."/>
            <person name="Rosa B.A."/>
            <person name="Abubucker S."/>
            <person name="Hallsworth-Pepin K."/>
            <person name="Martin J."/>
            <person name="Tyagi R."/>
            <person name="Heizer E."/>
            <person name="Zhang X."/>
            <person name="Bhonagiri-Palsikar V."/>
            <person name="Minx P."/>
            <person name="Warren W.C."/>
            <person name="Wang Q."/>
            <person name="Zhan B."/>
            <person name="Hotez P.J."/>
            <person name="Sternberg P.W."/>
            <person name="Dougall A."/>
            <person name="Gaze S.T."/>
            <person name="Mulvenna J."/>
            <person name="Sotillo J."/>
            <person name="Ranganathan S."/>
            <person name="Rabelo E.M."/>
            <person name="Wilson R.K."/>
            <person name="Felgner P.L."/>
            <person name="Bethony J."/>
            <person name="Hawdon J.M."/>
            <person name="Gasser R.B."/>
            <person name="Loukas A."/>
            <person name="Mitreva M."/>
        </authorList>
    </citation>
    <scope>NUCLEOTIDE SEQUENCE [LARGE SCALE GENOMIC DNA]</scope>
</reference>
<sequence>MFCALDLPNKAKRTSKLRFFEKEKKKLIPLAKLDIKSLPGDAPEMLRLIRDQISRSPTPLIGYKMVTCSLSKAGKK</sequence>